<dbReference type="AlphaFoldDB" id="A0A1I7KCH9"/>
<protein>
    <submittedName>
        <fullName evidence="1">Uncharacterized protein</fullName>
    </submittedName>
</protein>
<accession>A0A1I7KCH9</accession>
<organism evidence="1 2">
    <name type="scientific">Alicyclobacillus macrosporangiidus</name>
    <dbReference type="NCBI Taxonomy" id="392015"/>
    <lineage>
        <taxon>Bacteria</taxon>
        <taxon>Bacillati</taxon>
        <taxon>Bacillota</taxon>
        <taxon>Bacilli</taxon>
        <taxon>Bacillales</taxon>
        <taxon>Alicyclobacillaceae</taxon>
        <taxon>Alicyclobacillus</taxon>
    </lineage>
</organism>
<dbReference type="Proteomes" id="UP000183508">
    <property type="component" value="Unassembled WGS sequence"/>
</dbReference>
<gene>
    <name evidence="1" type="ORF">SAMN05421543_11527</name>
</gene>
<reference evidence="2" key="1">
    <citation type="submission" date="2016-10" db="EMBL/GenBank/DDBJ databases">
        <authorList>
            <person name="Varghese N."/>
        </authorList>
    </citation>
    <scope>NUCLEOTIDE SEQUENCE [LARGE SCALE GENOMIC DNA]</scope>
    <source>
        <strain evidence="2">DSM 17980</strain>
    </source>
</reference>
<evidence type="ECO:0000313" key="2">
    <source>
        <dbReference type="Proteomes" id="UP000183508"/>
    </source>
</evidence>
<keyword evidence="2" id="KW-1185">Reference proteome</keyword>
<dbReference type="EMBL" id="FPBV01000015">
    <property type="protein sequence ID" value="SFU95105.1"/>
    <property type="molecule type" value="Genomic_DNA"/>
</dbReference>
<evidence type="ECO:0000313" key="1">
    <source>
        <dbReference type="EMBL" id="SFU95105.1"/>
    </source>
</evidence>
<proteinExistence type="predicted"/>
<name>A0A1I7KCH9_9BACL</name>
<sequence>MLGATLSLANRYPVTNALEIFKCNPAPGVFGFRNQHFRNAMVYVGGETGFLAATLLQQTLGRLCAFRLQALAKACVAMAQSVHVPSRKHLAVAVCRDVLNAQVHAKKSIWSTLWWIWDIHNDSEVEGAIAVNQVGLSTNPLEACSLVLAKQNGDQDAAAKR</sequence>